<dbReference type="InterPro" id="IPR047187">
    <property type="entry name" value="SF1_C_Upf1"/>
</dbReference>
<protein>
    <recommendedName>
        <fullName evidence="1">DNA2/NAM7 helicase-like C-terminal domain-containing protein</fullName>
    </recommendedName>
</protein>
<dbReference type="SUPFAM" id="SSF52540">
    <property type="entry name" value="P-loop containing nucleoside triphosphate hydrolases"/>
    <property type="match status" value="1"/>
</dbReference>
<accession>A0A937W332</accession>
<feature type="non-terminal residue" evidence="2">
    <location>
        <position position="1"/>
    </location>
</feature>
<dbReference type="Pfam" id="PF13087">
    <property type="entry name" value="AAA_12"/>
    <property type="match status" value="1"/>
</dbReference>
<reference evidence="2" key="1">
    <citation type="submission" date="2019-03" db="EMBL/GenBank/DDBJ databases">
        <title>Lake Tanganyika Metagenome-Assembled Genomes (MAGs).</title>
        <authorList>
            <person name="Tran P."/>
        </authorList>
    </citation>
    <scope>NUCLEOTIDE SEQUENCE</scope>
    <source>
        <strain evidence="2">K_DeepCast_65m_m2_066</strain>
    </source>
</reference>
<proteinExistence type="predicted"/>
<organism evidence="2 3">
    <name type="scientific">Tectimicrobiota bacterium</name>
    <dbReference type="NCBI Taxonomy" id="2528274"/>
    <lineage>
        <taxon>Bacteria</taxon>
        <taxon>Pseudomonadati</taxon>
        <taxon>Nitrospinota/Tectimicrobiota group</taxon>
        <taxon>Candidatus Tectimicrobiota</taxon>
    </lineage>
</organism>
<dbReference type="InterPro" id="IPR045055">
    <property type="entry name" value="DNA2/NAM7-like"/>
</dbReference>
<gene>
    <name evidence="2" type="ORF">FJZ47_19815</name>
</gene>
<dbReference type="InterPro" id="IPR041679">
    <property type="entry name" value="DNA2/NAM7-like_C"/>
</dbReference>
<name>A0A937W332_UNCTE</name>
<dbReference type="PANTHER" id="PTHR10887">
    <property type="entry name" value="DNA2/NAM7 HELICASE FAMILY"/>
    <property type="match status" value="1"/>
</dbReference>
<sequence length="122" mass="13387">EQCHHPATCQALARQDAGLSLPVIDTVERLQGAERDVVIVSLTTSDPDALESPFLNNPNRFNVAITRARQKLIVVGSRAFFTQVPHTEAGLQAQHGFKVYYALCRTQGALFHWPCVGQSKGC</sequence>
<dbReference type="Gene3D" id="3.40.50.300">
    <property type="entry name" value="P-loop containing nucleotide triphosphate hydrolases"/>
    <property type="match status" value="1"/>
</dbReference>
<dbReference type="EMBL" id="VGLS01000761">
    <property type="protein sequence ID" value="MBM3226023.1"/>
    <property type="molecule type" value="Genomic_DNA"/>
</dbReference>
<evidence type="ECO:0000259" key="1">
    <source>
        <dbReference type="Pfam" id="PF13087"/>
    </source>
</evidence>
<dbReference type="AlphaFoldDB" id="A0A937W332"/>
<dbReference type="Proteomes" id="UP000712673">
    <property type="component" value="Unassembled WGS sequence"/>
</dbReference>
<evidence type="ECO:0000313" key="2">
    <source>
        <dbReference type="EMBL" id="MBM3226023.1"/>
    </source>
</evidence>
<dbReference type="PANTHER" id="PTHR10887:SF495">
    <property type="entry name" value="HELICASE SENATAXIN ISOFORM X1-RELATED"/>
    <property type="match status" value="1"/>
</dbReference>
<dbReference type="CDD" id="cd18808">
    <property type="entry name" value="SF1_C_Upf1"/>
    <property type="match status" value="1"/>
</dbReference>
<comment type="caution">
    <text evidence="2">The sequence shown here is derived from an EMBL/GenBank/DDBJ whole genome shotgun (WGS) entry which is preliminary data.</text>
</comment>
<evidence type="ECO:0000313" key="3">
    <source>
        <dbReference type="Proteomes" id="UP000712673"/>
    </source>
</evidence>
<feature type="domain" description="DNA2/NAM7 helicase-like C-terminal" evidence="1">
    <location>
        <begin position="22"/>
        <end position="78"/>
    </location>
</feature>
<dbReference type="InterPro" id="IPR027417">
    <property type="entry name" value="P-loop_NTPase"/>
</dbReference>